<keyword evidence="2" id="KW-0808">Transferase</keyword>
<evidence type="ECO:0000256" key="4">
    <source>
        <dbReference type="ARBA" id="ARBA00022932"/>
    </source>
</evidence>
<dbReference type="GO" id="GO:0006297">
    <property type="term" value="P:nucleotide-excision repair, DNA gap filling"/>
    <property type="evidence" value="ECO:0007669"/>
    <property type="project" value="TreeGrafter"/>
</dbReference>
<dbReference type="Gene3D" id="1.10.132.60">
    <property type="entry name" value="DNA polymerase family B, C-terminal domain"/>
    <property type="match status" value="1"/>
</dbReference>
<dbReference type="SMART" id="SM00306">
    <property type="entry name" value="HintN"/>
    <property type="match status" value="1"/>
</dbReference>
<reference evidence="6" key="1">
    <citation type="journal article" date="2014" name="Front. Microbiol.">
        <title>High frequency of phylogenetically diverse reductive dehalogenase-homologous genes in deep subseafloor sedimentary metagenomes.</title>
        <authorList>
            <person name="Kawai M."/>
            <person name="Futagami T."/>
            <person name="Toyoda A."/>
            <person name="Takaki Y."/>
            <person name="Nishi S."/>
            <person name="Hori S."/>
            <person name="Arai W."/>
            <person name="Tsubouchi T."/>
            <person name="Morono Y."/>
            <person name="Uchiyama I."/>
            <person name="Ito T."/>
            <person name="Fujiyama A."/>
            <person name="Inagaki F."/>
            <person name="Takami H."/>
        </authorList>
    </citation>
    <scope>NUCLEOTIDE SEQUENCE</scope>
    <source>
        <strain evidence="6">Expedition CK06-06</strain>
    </source>
</reference>
<dbReference type="GO" id="GO:0006287">
    <property type="term" value="P:base-excision repair, gap-filling"/>
    <property type="evidence" value="ECO:0007669"/>
    <property type="project" value="TreeGrafter"/>
</dbReference>
<sequence length="295" mass="34035">RRYSNLTRELLSDGNEFIMYVDICELIDNNSCIFINRNGKEYVTSNLEVWSDKGFTPIKYVMRHKTKKKIYKIKTKYSEIKVTEDHSLLDKNGKEISPKNIKVGNYLLTKRNPYHTYYDDGKIISIEDLGYSNSYVYDLETENHHFAAGIGQLVVHNTDSSMPDIGIKDPSKAYEMAKIVAEELSKLFPAPMLVEDEEVYHTMLCIKKKLYLCIKMNKDGTPVLDRNKLKVKGALPARRDNCPFQKDSYIDVAWKVLLGDGLVETYDYLIDLCLKLMRREVSWKDLVMIKGLGSG</sequence>
<dbReference type="GO" id="GO:0043625">
    <property type="term" value="C:delta DNA polymerase complex"/>
    <property type="evidence" value="ECO:0007669"/>
    <property type="project" value="TreeGrafter"/>
</dbReference>
<name>X1BRF7_9ZZZZ</name>
<dbReference type="EMBL" id="BART01011569">
    <property type="protein sequence ID" value="GAG86753.1"/>
    <property type="molecule type" value="Genomic_DNA"/>
</dbReference>
<dbReference type="CDD" id="cd00081">
    <property type="entry name" value="Hint"/>
    <property type="match status" value="1"/>
</dbReference>
<dbReference type="InterPro" id="IPR042087">
    <property type="entry name" value="DNA_pol_B_thumb"/>
</dbReference>
<feature type="domain" description="Hint" evidence="5">
    <location>
        <begin position="2"/>
        <end position="111"/>
    </location>
</feature>
<proteinExistence type="predicted"/>
<dbReference type="GO" id="GO:0016539">
    <property type="term" value="P:intein-mediated protein splicing"/>
    <property type="evidence" value="ECO:0007669"/>
    <property type="project" value="InterPro"/>
</dbReference>
<dbReference type="AlphaFoldDB" id="X1BRF7"/>
<dbReference type="InterPro" id="IPR050240">
    <property type="entry name" value="DNA_pol_type-B"/>
</dbReference>
<dbReference type="InterPro" id="IPR030934">
    <property type="entry name" value="Intein_C"/>
</dbReference>
<dbReference type="NCBIfam" id="TIGR01445">
    <property type="entry name" value="intein_Nterm"/>
    <property type="match status" value="1"/>
</dbReference>
<dbReference type="PROSITE" id="PS50818">
    <property type="entry name" value="INTEIN_C_TER"/>
    <property type="match status" value="1"/>
</dbReference>
<dbReference type="InterPro" id="IPR006134">
    <property type="entry name" value="DNA-dir_DNA_pol_B_multi_dom"/>
</dbReference>
<dbReference type="PANTHER" id="PTHR10322:SF23">
    <property type="entry name" value="DNA POLYMERASE DELTA CATALYTIC SUBUNIT"/>
    <property type="match status" value="1"/>
</dbReference>
<organism evidence="6">
    <name type="scientific">marine sediment metagenome</name>
    <dbReference type="NCBI Taxonomy" id="412755"/>
    <lineage>
        <taxon>unclassified sequences</taxon>
        <taxon>metagenomes</taxon>
        <taxon>ecological metagenomes</taxon>
    </lineage>
</organism>
<dbReference type="InterPro" id="IPR036844">
    <property type="entry name" value="Hint_dom_sf"/>
</dbReference>
<gene>
    <name evidence="6" type="ORF">S01H4_24582</name>
</gene>
<evidence type="ECO:0000259" key="5">
    <source>
        <dbReference type="SMART" id="SM00306"/>
    </source>
</evidence>
<evidence type="ECO:0000256" key="1">
    <source>
        <dbReference type="ARBA" id="ARBA00012417"/>
    </source>
</evidence>
<evidence type="ECO:0000313" key="6">
    <source>
        <dbReference type="EMBL" id="GAG86753.1"/>
    </source>
</evidence>
<dbReference type="NCBIfam" id="TIGR01443">
    <property type="entry name" value="intein_Cterm"/>
    <property type="match status" value="1"/>
</dbReference>
<feature type="non-terminal residue" evidence="6">
    <location>
        <position position="295"/>
    </location>
</feature>
<dbReference type="GO" id="GO:0000166">
    <property type="term" value="F:nucleotide binding"/>
    <property type="evidence" value="ECO:0007669"/>
    <property type="project" value="InterPro"/>
</dbReference>
<evidence type="ECO:0000256" key="3">
    <source>
        <dbReference type="ARBA" id="ARBA00022695"/>
    </source>
</evidence>
<accession>X1BRF7</accession>
<keyword evidence="3" id="KW-0548">Nucleotidyltransferase</keyword>
<dbReference type="GO" id="GO:0008296">
    <property type="term" value="F:3'-5'-DNA exonuclease activity"/>
    <property type="evidence" value="ECO:0007669"/>
    <property type="project" value="TreeGrafter"/>
</dbReference>
<dbReference type="EC" id="2.7.7.7" evidence="1"/>
<comment type="caution">
    <text evidence="6">The sequence shown here is derived from an EMBL/GenBank/DDBJ whole genome shotgun (WGS) entry which is preliminary data.</text>
</comment>
<protein>
    <recommendedName>
        <fullName evidence="1">DNA-directed DNA polymerase</fullName>
        <ecNumber evidence="1">2.7.7.7</ecNumber>
    </recommendedName>
</protein>
<dbReference type="PANTHER" id="PTHR10322">
    <property type="entry name" value="DNA POLYMERASE CATALYTIC SUBUNIT"/>
    <property type="match status" value="1"/>
</dbReference>
<dbReference type="GO" id="GO:0003887">
    <property type="term" value="F:DNA-directed DNA polymerase activity"/>
    <property type="evidence" value="ECO:0007669"/>
    <property type="project" value="UniProtKB-KW"/>
</dbReference>
<dbReference type="InterPro" id="IPR006141">
    <property type="entry name" value="Intein_N"/>
</dbReference>
<dbReference type="SUPFAM" id="SSF56672">
    <property type="entry name" value="DNA/RNA polymerases"/>
    <property type="match status" value="1"/>
</dbReference>
<feature type="non-terminal residue" evidence="6">
    <location>
        <position position="1"/>
    </location>
</feature>
<dbReference type="Gene3D" id="2.170.16.10">
    <property type="entry name" value="Hedgehog/Intein (Hint) domain"/>
    <property type="match status" value="1"/>
</dbReference>
<dbReference type="InterPro" id="IPR043502">
    <property type="entry name" value="DNA/RNA_pol_sf"/>
</dbReference>
<keyword evidence="4" id="KW-0239">DNA-directed DNA polymerase</keyword>
<dbReference type="GO" id="GO:0003677">
    <property type="term" value="F:DNA binding"/>
    <property type="evidence" value="ECO:0007669"/>
    <property type="project" value="InterPro"/>
</dbReference>
<dbReference type="SUPFAM" id="SSF51294">
    <property type="entry name" value="Hedgehog/intein (Hint) domain"/>
    <property type="match status" value="1"/>
</dbReference>
<evidence type="ECO:0000256" key="2">
    <source>
        <dbReference type="ARBA" id="ARBA00022679"/>
    </source>
</evidence>
<dbReference type="Pfam" id="PF00136">
    <property type="entry name" value="DNA_pol_B"/>
    <property type="match status" value="1"/>
</dbReference>
<dbReference type="GO" id="GO:0045004">
    <property type="term" value="P:DNA replication proofreading"/>
    <property type="evidence" value="ECO:0007669"/>
    <property type="project" value="TreeGrafter"/>
</dbReference>
<dbReference type="InterPro" id="IPR003587">
    <property type="entry name" value="Hint_dom_N"/>
</dbReference>